<comment type="caution">
    <text evidence="1">The sequence shown here is derived from an EMBL/GenBank/DDBJ whole genome shotgun (WGS) entry which is preliminary data.</text>
</comment>
<name>A0AAW2IP11_9LAMI</name>
<protein>
    <submittedName>
        <fullName evidence="1">Uncharacterized protein</fullName>
    </submittedName>
</protein>
<reference evidence="1" key="2">
    <citation type="journal article" date="2024" name="Plant">
        <title>Genomic evolution and insights into agronomic trait innovations of Sesamum species.</title>
        <authorList>
            <person name="Miao H."/>
            <person name="Wang L."/>
            <person name="Qu L."/>
            <person name="Liu H."/>
            <person name="Sun Y."/>
            <person name="Le M."/>
            <person name="Wang Q."/>
            <person name="Wei S."/>
            <person name="Zheng Y."/>
            <person name="Lin W."/>
            <person name="Duan Y."/>
            <person name="Cao H."/>
            <person name="Xiong S."/>
            <person name="Wang X."/>
            <person name="Wei L."/>
            <person name="Li C."/>
            <person name="Ma Q."/>
            <person name="Ju M."/>
            <person name="Zhao R."/>
            <person name="Li G."/>
            <person name="Mu C."/>
            <person name="Tian Q."/>
            <person name="Mei H."/>
            <person name="Zhang T."/>
            <person name="Gao T."/>
            <person name="Zhang H."/>
        </authorList>
    </citation>
    <scope>NUCLEOTIDE SEQUENCE</scope>
    <source>
        <strain evidence="1">G01</strain>
    </source>
</reference>
<accession>A0AAW2IP11</accession>
<sequence length="61" mass="6942">MPERDTVSTQAPKYVPLCFFPDHAESFPDARVRHEKFGYCREISLTIFANGECRPQGAVKP</sequence>
<dbReference type="EMBL" id="JACGWK010001674">
    <property type="protein sequence ID" value="KAL0284144.1"/>
    <property type="molecule type" value="Genomic_DNA"/>
</dbReference>
<proteinExistence type="predicted"/>
<organism evidence="1">
    <name type="scientific">Sesamum angustifolium</name>
    <dbReference type="NCBI Taxonomy" id="2727405"/>
    <lineage>
        <taxon>Eukaryota</taxon>
        <taxon>Viridiplantae</taxon>
        <taxon>Streptophyta</taxon>
        <taxon>Embryophyta</taxon>
        <taxon>Tracheophyta</taxon>
        <taxon>Spermatophyta</taxon>
        <taxon>Magnoliopsida</taxon>
        <taxon>eudicotyledons</taxon>
        <taxon>Gunneridae</taxon>
        <taxon>Pentapetalae</taxon>
        <taxon>asterids</taxon>
        <taxon>lamiids</taxon>
        <taxon>Lamiales</taxon>
        <taxon>Pedaliaceae</taxon>
        <taxon>Sesamum</taxon>
    </lineage>
</organism>
<gene>
    <name evidence="1" type="ORF">Sangu_2475100</name>
</gene>
<reference evidence="1" key="1">
    <citation type="submission" date="2020-06" db="EMBL/GenBank/DDBJ databases">
        <authorList>
            <person name="Li T."/>
            <person name="Hu X."/>
            <person name="Zhang T."/>
            <person name="Song X."/>
            <person name="Zhang H."/>
            <person name="Dai N."/>
            <person name="Sheng W."/>
            <person name="Hou X."/>
            <person name="Wei L."/>
        </authorList>
    </citation>
    <scope>NUCLEOTIDE SEQUENCE</scope>
    <source>
        <strain evidence="1">G01</strain>
        <tissue evidence="1">Leaf</tissue>
    </source>
</reference>
<dbReference type="AlphaFoldDB" id="A0AAW2IP11"/>
<evidence type="ECO:0000313" key="1">
    <source>
        <dbReference type="EMBL" id="KAL0284144.1"/>
    </source>
</evidence>